<dbReference type="EMBL" id="MU864940">
    <property type="protein sequence ID" value="KAK4465368.1"/>
    <property type="molecule type" value="Genomic_DNA"/>
</dbReference>
<protein>
    <submittedName>
        <fullName evidence="3">Heterokaryon incompatibility protein-domain-containing protein</fullName>
    </submittedName>
</protein>
<feature type="region of interest" description="Disordered" evidence="1">
    <location>
        <begin position="691"/>
        <end position="718"/>
    </location>
</feature>
<organism evidence="3 4">
    <name type="scientific">Cladorrhinum samala</name>
    <dbReference type="NCBI Taxonomy" id="585594"/>
    <lineage>
        <taxon>Eukaryota</taxon>
        <taxon>Fungi</taxon>
        <taxon>Dikarya</taxon>
        <taxon>Ascomycota</taxon>
        <taxon>Pezizomycotina</taxon>
        <taxon>Sordariomycetes</taxon>
        <taxon>Sordariomycetidae</taxon>
        <taxon>Sordariales</taxon>
        <taxon>Podosporaceae</taxon>
        <taxon>Cladorrhinum</taxon>
    </lineage>
</organism>
<dbReference type="AlphaFoldDB" id="A0AAV9HYD5"/>
<evidence type="ECO:0000259" key="2">
    <source>
        <dbReference type="Pfam" id="PF06985"/>
    </source>
</evidence>
<proteinExistence type="predicted"/>
<dbReference type="Pfam" id="PF06985">
    <property type="entry name" value="HET"/>
    <property type="match status" value="1"/>
</dbReference>
<dbReference type="PANTHER" id="PTHR33112">
    <property type="entry name" value="DOMAIN PROTEIN, PUTATIVE-RELATED"/>
    <property type="match status" value="1"/>
</dbReference>
<feature type="domain" description="Heterokaryon incompatibility" evidence="2">
    <location>
        <begin position="201"/>
        <end position="365"/>
    </location>
</feature>
<reference evidence="3" key="2">
    <citation type="submission" date="2023-06" db="EMBL/GenBank/DDBJ databases">
        <authorList>
            <consortium name="Lawrence Berkeley National Laboratory"/>
            <person name="Mondo S.J."/>
            <person name="Hensen N."/>
            <person name="Bonometti L."/>
            <person name="Westerberg I."/>
            <person name="Brannstrom I.O."/>
            <person name="Guillou S."/>
            <person name="Cros-Aarteil S."/>
            <person name="Calhoun S."/>
            <person name="Haridas S."/>
            <person name="Kuo A."/>
            <person name="Pangilinan J."/>
            <person name="Riley R."/>
            <person name="Labutti K."/>
            <person name="Andreopoulos B."/>
            <person name="Lipzen A."/>
            <person name="Chen C."/>
            <person name="Yanf M."/>
            <person name="Daum C."/>
            <person name="Ng V."/>
            <person name="Clum A."/>
            <person name="Steindorff A."/>
            <person name="Ohm R."/>
            <person name="Martin F."/>
            <person name="Silar P."/>
            <person name="Natvig D."/>
            <person name="Lalanne C."/>
            <person name="Gautier V."/>
            <person name="Ament-Velasquez S.L."/>
            <person name="Kruys A."/>
            <person name="Hutchinson M.I."/>
            <person name="Powell A.J."/>
            <person name="Barry K."/>
            <person name="Miller A.N."/>
            <person name="Grigoriev I.V."/>
            <person name="Debuchy R."/>
            <person name="Gladieux P."/>
            <person name="Thoren M.H."/>
            <person name="Johannesson H."/>
        </authorList>
    </citation>
    <scope>NUCLEOTIDE SEQUENCE</scope>
    <source>
        <strain evidence="3">PSN324</strain>
    </source>
</reference>
<keyword evidence="4" id="KW-1185">Reference proteome</keyword>
<evidence type="ECO:0000256" key="1">
    <source>
        <dbReference type="SAM" id="MobiDB-lite"/>
    </source>
</evidence>
<dbReference type="Proteomes" id="UP001321749">
    <property type="component" value="Unassembled WGS sequence"/>
</dbReference>
<accession>A0AAV9HYD5</accession>
<dbReference type="PANTHER" id="PTHR33112:SF10">
    <property type="entry name" value="TOL"/>
    <property type="match status" value="1"/>
</dbReference>
<evidence type="ECO:0000313" key="4">
    <source>
        <dbReference type="Proteomes" id="UP001321749"/>
    </source>
</evidence>
<gene>
    <name evidence="3" type="ORF">QBC42DRAFT_343984</name>
</gene>
<comment type="caution">
    <text evidence="3">The sequence shown here is derived from an EMBL/GenBank/DDBJ whole genome shotgun (WGS) entry which is preliminary data.</text>
</comment>
<dbReference type="InterPro" id="IPR010730">
    <property type="entry name" value="HET"/>
</dbReference>
<evidence type="ECO:0000313" key="3">
    <source>
        <dbReference type="EMBL" id="KAK4465368.1"/>
    </source>
</evidence>
<name>A0AAV9HYD5_9PEZI</name>
<reference evidence="3" key="1">
    <citation type="journal article" date="2023" name="Mol. Phylogenet. Evol.">
        <title>Genome-scale phylogeny and comparative genomics of the fungal order Sordariales.</title>
        <authorList>
            <person name="Hensen N."/>
            <person name="Bonometti L."/>
            <person name="Westerberg I."/>
            <person name="Brannstrom I.O."/>
            <person name="Guillou S."/>
            <person name="Cros-Aarteil S."/>
            <person name="Calhoun S."/>
            <person name="Haridas S."/>
            <person name="Kuo A."/>
            <person name="Mondo S."/>
            <person name="Pangilinan J."/>
            <person name="Riley R."/>
            <person name="LaButti K."/>
            <person name="Andreopoulos B."/>
            <person name="Lipzen A."/>
            <person name="Chen C."/>
            <person name="Yan M."/>
            <person name="Daum C."/>
            <person name="Ng V."/>
            <person name="Clum A."/>
            <person name="Steindorff A."/>
            <person name="Ohm R.A."/>
            <person name="Martin F."/>
            <person name="Silar P."/>
            <person name="Natvig D.O."/>
            <person name="Lalanne C."/>
            <person name="Gautier V."/>
            <person name="Ament-Velasquez S.L."/>
            <person name="Kruys A."/>
            <person name="Hutchinson M.I."/>
            <person name="Powell A.J."/>
            <person name="Barry K."/>
            <person name="Miller A.N."/>
            <person name="Grigoriev I.V."/>
            <person name="Debuchy R."/>
            <person name="Gladieux P."/>
            <person name="Hiltunen Thoren M."/>
            <person name="Johannesson H."/>
        </authorList>
    </citation>
    <scope>NUCLEOTIDE SEQUENCE</scope>
    <source>
        <strain evidence="3">PSN324</strain>
    </source>
</reference>
<sequence length="774" mass="86493">MSEKLEAAVNRLCSVCKALFDSVEPDIKEWQKFGTAFHSFDDWKLSAEQGKCHCCALLFRRHRLRVPDDESATPLEAEISVSPTTGFSINLHHGRDPRTGSANLYGEFTSPDPPVSFSTSSTTNSPETWYKIAKWLETCSSSHACCTSNQMSLIPPSDWPARILSVGGGGGAAAAGESHPGNVVKVQPYSPEAGFTGSERYLTLSHCWGPAGPPITLLKSNLPELSTVGIPLGSLPLTFRHAVEVARLLGVPYIWIDALCIVQDSAEDWTAESLKMHTVYGNGWLNLAAGWAGDCSEGFWSQRDAMSLSPLVVDLTGGDSYYHRGGGPNHRKKRQTVVFPKADQVYSERDDDQLKLFSRGWVFQEQLLARRMLTLGRREVHWDCGELRTREYGIGDAVGRGEEVVYGQERWLQGSRGSDPERTRAWEGVIEGYSYKDLTRYSDRLTAVSGLAARLGEGWDGVRYLAGLWSHRLRHWLLWQTSLPSVRPTGTGPKGVPSWSWASLQGNAYFDARRYSDGLVEVVDADVKLSAPTNIFGAVDGGTVKLKGCAVGAWIFRTCEFPDERWVYEEHDWAIGFSPPAAVGQRSLDETQVEAVISWDEQEMRCMAHSVFVYLVPFEAMFDEKTKGGLKLVGLILIPTYLKKGQFRRAGKFTIEEIRDHKPGGGRDYYLPEEVKNDEHLLEALRAHMQDSEAQAPQSERAARLETDPFGNGANDKEEAFRRYEQLDPKGYSRISTLLNSARSWSQKHFRKPGELDYLFESTDEDGWHVFEII</sequence>